<dbReference type="EMBL" id="CP036259">
    <property type="protein sequence ID" value="QDR81607.1"/>
    <property type="molecule type" value="Genomic_DNA"/>
</dbReference>
<gene>
    <name evidence="1" type="ORF">SPTER_30140</name>
</gene>
<dbReference type="SUPFAM" id="SSF111331">
    <property type="entry name" value="NAD kinase/diacylglycerol kinase-like"/>
    <property type="match status" value="1"/>
</dbReference>
<dbReference type="PIRSF" id="PIRSF018567">
    <property type="entry name" value="AcoX"/>
    <property type="match status" value="1"/>
</dbReference>
<dbReference type="PANTHER" id="PTHR40697">
    <property type="entry name" value="ACETOIN CATABOLISM PROTEIN X"/>
    <property type="match status" value="1"/>
</dbReference>
<dbReference type="InterPro" id="IPR039065">
    <property type="entry name" value="AcoX-like"/>
</dbReference>
<keyword evidence="2" id="KW-1185">Reference proteome</keyword>
<organism evidence="1 2">
    <name type="scientific">Sporomusa termitida</name>
    <dbReference type="NCBI Taxonomy" id="2377"/>
    <lineage>
        <taxon>Bacteria</taxon>
        <taxon>Bacillati</taxon>
        <taxon>Bacillota</taxon>
        <taxon>Negativicutes</taxon>
        <taxon>Selenomonadales</taxon>
        <taxon>Sporomusaceae</taxon>
        <taxon>Sporomusa</taxon>
    </lineage>
</organism>
<dbReference type="InterPro" id="IPR011391">
    <property type="entry name" value="AcoX_kinase"/>
</dbReference>
<evidence type="ECO:0000313" key="2">
    <source>
        <dbReference type="Proteomes" id="UP000320776"/>
    </source>
</evidence>
<dbReference type="OrthoDB" id="4292700at2"/>
<dbReference type="Proteomes" id="UP000320776">
    <property type="component" value="Chromosome"/>
</dbReference>
<sequence length="342" mass="35926">MGHVGIIANPASGKDIRRLVAYGTVVDNQEKVNIVRRLILSLAAAGITKITYMPEYYGIVPGAAASICSRHRPDMELTAAEMCMTGTQLDSFQAAAIMAQGGAGCLITLGGDGTNRMVAKGCQAVPLLPISTGTNNVFPTLVEGTIAGLAAAVVAQGLVTGAPAIKPSKKLNIYKNGRLIDCAIVDAVVLNEAFIGSRAVWDAAKIRRIVVTRGEPHNIGIASIAGNLVPVTPVEPRGADIEVGPGSIQLRAPIAPGLIEQVPVRNYRYIRLGQVIEVNEACVIALDGEREVEIRGGEQAHIELTFDGPNVIDAEAALQLAVAGGYSKFNTNVNPVHDEEEQ</sequence>
<dbReference type="PANTHER" id="PTHR40697:SF3">
    <property type="entry name" value="ACETOIN CATABOLISM PROTEIN X"/>
    <property type="match status" value="1"/>
</dbReference>
<dbReference type="InterPro" id="IPR016064">
    <property type="entry name" value="NAD/diacylglycerol_kinase_sf"/>
</dbReference>
<dbReference type="AlphaFoldDB" id="A0A517DW88"/>
<dbReference type="GO" id="GO:0005524">
    <property type="term" value="F:ATP binding"/>
    <property type="evidence" value="ECO:0007669"/>
    <property type="project" value="UniProtKB-ARBA"/>
</dbReference>
<dbReference type="InterPro" id="IPR002504">
    <property type="entry name" value="NADK"/>
</dbReference>
<keyword evidence="1" id="KW-0418">Kinase</keyword>
<dbReference type="GO" id="GO:0051287">
    <property type="term" value="F:NAD binding"/>
    <property type="evidence" value="ECO:0007669"/>
    <property type="project" value="UniProtKB-ARBA"/>
</dbReference>
<dbReference type="KEGG" id="sted:SPTER_30140"/>
<dbReference type="GO" id="GO:0003951">
    <property type="term" value="F:NAD+ kinase activity"/>
    <property type="evidence" value="ECO:0007669"/>
    <property type="project" value="InterPro"/>
</dbReference>
<dbReference type="Pfam" id="PF01513">
    <property type="entry name" value="NAD_kinase"/>
    <property type="match status" value="1"/>
</dbReference>
<dbReference type="GO" id="GO:0006741">
    <property type="term" value="P:NADP+ biosynthetic process"/>
    <property type="evidence" value="ECO:0007669"/>
    <property type="project" value="InterPro"/>
</dbReference>
<keyword evidence="1" id="KW-0808">Transferase</keyword>
<protein>
    <submittedName>
        <fullName evidence="1">ATP-NAD kinase</fullName>
    </submittedName>
</protein>
<reference evidence="1 2" key="1">
    <citation type="submission" date="2019-02" db="EMBL/GenBank/DDBJ databases">
        <title>Closed genome of Sporomusa termitida DSM 4440.</title>
        <authorList>
            <person name="Poehlein A."/>
            <person name="Daniel R."/>
        </authorList>
    </citation>
    <scope>NUCLEOTIDE SEQUENCE [LARGE SCALE GENOMIC DNA]</scope>
    <source>
        <strain evidence="1 2">DSM 4440</strain>
    </source>
</reference>
<accession>A0A517DW88</accession>
<evidence type="ECO:0000313" key="1">
    <source>
        <dbReference type="EMBL" id="QDR81607.1"/>
    </source>
</evidence>
<proteinExistence type="predicted"/>
<name>A0A517DW88_9FIRM</name>
<dbReference type="RefSeq" id="WP_144351082.1">
    <property type="nucleotide sequence ID" value="NZ_CP036259.1"/>
</dbReference>